<evidence type="ECO:0000256" key="2">
    <source>
        <dbReference type="SAM" id="MobiDB-lite"/>
    </source>
</evidence>
<organism evidence="3 4">
    <name type="scientific">Lactuca saligna</name>
    <name type="common">Willowleaf lettuce</name>
    <dbReference type="NCBI Taxonomy" id="75948"/>
    <lineage>
        <taxon>Eukaryota</taxon>
        <taxon>Viridiplantae</taxon>
        <taxon>Streptophyta</taxon>
        <taxon>Embryophyta</taxon>
        <taxon>Tracheophyta</taxon>
        <taxon>Spermatophyta</taxon>
        <taxon>Magnoliopsida</taxon>
        <taxon>eudicotyledons</taxon>
        <taxon>Gunneridae</taxon>
        <taxon>Pentapetalae</taxon>
        <taxon>asterids</taxon>
        <taxon>campanulids</taxon>
        <taxon>Asterales</taxon>
        <taxon>Asteraceae</taxon>
        <taxon>Cichorioideae</taxon>
        <taxon>Cichorieae</taxon>
        <taxon>Lactucinae</taxon>
        <taxon>Lactuca</taxon>
    </lineage>
</organism>
<keyword evidence="4" id="KW-1185">Reference proteome</keyword>
<feature type="coiled-coil region" evidence="1">
    <location>
        <begin position="27"/>
        <end position="58"/>
    </location>
</feature>
<feature type="region of interest" description="Disordered" evidence="2">
    <location>
        <begin position="1"/>
        <end position="23"/>
    </location>
</feature>
<protein>
    <submittedName>
        <fullName evidence="3">Uncharacterized protein</fullName>
    </submittedName>
</protein>
<keyword evidence="1" id="KW-0175">Coiled coil</keyword>
<evidence type="ECO:0000313" key="3">
    <source>
        <dbReference type="EMBL" id="CAI9299750.1"/>
    </source>
</evidence>
<dbReference type="Proteomes" id="UP001177003">
    <property type="component" value="Chromosome 8"/>
</dbReference>
<name>A0AA35ZVM5_LACSI</name>
<proteinExistence type="predicted"/>
<sequence>MASEQSFSYGGFRASELDSPTDSELHAMETQLQVEEMRDEMRQQLGEFREEIRNLKRKGTMMGVVGFAVMSLIGVRVCVECSGWGFCVSTFLPFFLATPLVDSHSPSPILKPIPLLVSPSPFPFPFCP</sequence>
<gene>
    <name evidence="3" type="ORF">LSALG_LOCUS38440</name>
</gene>
<accession>A0AA35ZVM5</accession>
<reference evidence="3" key="1">
    <citation type="submission" date="2023-04" db="EMBL/GenBank/DDBJ databases">
        <authorList>
            <person name="Vijverberg K."/>
            <person name="Xiong W."/>
            <person name="Schranz E."/>
        </authorList>
    </citation>
    <scope>NUCLEOTIDE SEQUENCE</scope>
</reference>
<dbReference type="AlphaFoldDB" id="A0AA35ZVM5"/>
<evidence type="ECO:0000256" key="1">
    <source>
        <dbReference type="SAM" id="Coils"/>
    </source>
</evidence>
<dbReference type="EMBL" id="OX465084">
    <property type="protein sequence ID" value="CAI9299750.1"/>
    <property type="molecule type" value="Genomic_DNA"/>
</dbReference>
<evidence type="ECO:0000313" key="4">
    <source>
        <dbReference type="Proteomes" id="UP001177003"/>
    </source>
</evidence>